<organism evidence="2 3">
    <name type="scientific">Parthenolecanium corni</name>
    <dbReference type="NCBI Taxonomy" id="536013"/>
    <lineage>
        <taxon>Eukaryota</taxon>
        <taxon>Metazoa</taxon>
        <taxon>Ecdysozoa</taxon>
        <taxon>Arthropoda</taxon>
        <taxon>Hexapoda</taxon>
        <taxon>Insecta</taxon>
        <taxon>Pterygota</taxon>
        <taxon>Neoptera</taxon>
        <taxon>Paraneoptera</taxon>
        <taxon>Hemiptera</taxon>
        <taxon>Sternorrhyncha</taxon>
        <taxon>Coccoidea</taxon>
        <taxon>Coccidae</taxon>
        <taxon>Parthenolecanium</taxon>
    </lineage>
</organism>
<protein>
    <submittedName>
        <fullName evidence="2">Uncharacterized protein</fullName>
    </submittedName>
</protein>
<comment type="caution">
    <text evidence="2">The sequence shown here is derived from an EMBL/GenBank/DDBJ whole genome shotgun (WGS) entry which is preliminary data.</text>
</comment>
<evidence type="ECO:0000313" key="3">
    <source>
        <dbReference type="Proteomes" id="UP001367676"/>
    </source>
</evidence>
<proteinExistence type="predicted"/>
<evidence type="ECO:0000313" key="2">
    <source>
        <dbReference type="EMBL" id="KAK7582430.1"/>
    </source>
</evidence>
<feature type="region of interest" description="Disordered" evidence="1">
    <location>
        <begin position="39"/>
        <end position="64"/>
    </location>
</feature>
<dbReference type="Proteomes" id="UP001367676">
    <property type="component" value="Unassembled WGS sequence"/>
</dbReference>
<reference evidence="2 3" key="1">
    <citation type="submission" date="2024-03" db="EMBL/GenBank/DDBJ databases">
        <title>Adaptation during the transition from Ophiocordyceps entomopathogen to insect associate is accompanied by gene loss and intensified selection.</title>
        <authorList>
            <person name="Ward C.M."/>
            <person name="Onetto C.A."/>
            <person name="Borneman A.R."/>
        </authorList>
    </citation>
    <scope>NUCLEOTIDE SEQUENCE [LARGE SCALE GENOMIC DNA]</scope>
    <source>
        <strain evidence="2">AWRI1</strain>
        <tissue evidence="2">Single Adult Female</tissue>
    </source>
</reference>
<dbReference type="EMBL" id="JBBCAQ010000033">
    <property type="protein sequence ID" value="KAK7582430.1"/>
    <property type="molecule type" value="Genomic_DNA"/>
</dbReference>
<accession>A0AAN9Y1T1</accession>
<sequence length="198" mass="22721">MTKKKKTSDTHTYRRLRDAIRDRWLPGCVRRCALYSASSGRRQQLRRGDSQHTTRTQSQLGNSTQTRLCDVRGARYNIIKSPTKRTEKLKKKNDVVDIQLLVILRGDSLRRRRRVPPHTPHLRHLVVKKRQHCFLDLNAEFVLVTLATNSIFQEVTSTYYRTFGDKWLQLQLLSSSAGCSVEIAATASSPSSVLDKVT</sequence>
<dbReference type="AlphaFoldDB" id="A0AAN9Y1T1"/>
<evidence type="ECO:0000256" key="1">
    <source>
        <dbReference type="SAM" id="MobiDB-lite"/>
    </source>
</evidence>
<feature type="compositionally biased region" description="Polar residues" evidence="1">
    <location>
        <begin position="53"/>
        <end position="64"/>
    </location>
</feature>
<name>A0AAN9Y1T1_9HEMI</name>
<gene>
    <name evidence="2" type="ORF">V9T40_013875</name>
</gene>
<keyword evidence="3" id="KW-1185">Reference proteome</keyword>